<dbReference type="OrthoDB" id="9808473at2"/>
<feature type="signal peptide" evidence="1">
    <location>
        <begin position="1"/>
        <end position="23"/>
    </location>
</feature>
<protein>
    <submittedName>
        <fullName evidence="2">Uncharacterized protein DUF3108</fullName>
    </submittedName>
</protein>
<gene>
    <name evidence="2" type="ORF">CLV62_103107</name>
</gene>
<keyword evidence="1" id="KW-0732">Signal</keyword>
<dbReference type="InterPro" id="IPR021457">
    <property type="entry name" value="DUF3108"/>
</dbReference>
<dbReference type="Pfam" id="PF11306">
    <property type="entry name" value="DUF3108"/>
    <property type="match status" value="1"/>
</dbReference>
<evidence type="ECO:0000256" key="1">
    <source>
        <dbReference type="SAM" id="SignalP"/>
    </source>
</evidence>
<sequence>MKLLNKLTILLAMSLLTITNASSQCSVDNKYFDAGEQLSYDLYIKFAATIKGGYATLSTQNIKYAGNDAYKMTLISESQGFARKVFELSDTLACYTTKGILPLAYFKDAHEGGDYTKERLTYSYPGGNDVKIRAIRHKNGDFKFDETLSFSGCTYDLMSVLFYARTLNYPQMKIGTETKVNFVTGKSKVSMRIVYNGKEAVKANDDKKYNCLKLTLYIQDDAFDGGKEAMKVYITDDNNRMPVKLETKLKVGSTRAVLKSYKGVKHPVNIVK</sequence>
<reference evidence="2 3" key="1">
    <citation type="submission" date="2018-03" db="EMBL/GenBank/DDBJ databases">
        <title>Genomic Encyclopedia of Archaeal and Bacterial Type Strains, Phase II (KMG-II): from individual species to whole genera.</title>
        <authorList>
            <person name="Goeker M."/>
        </authorList>
    </citation>
    <scope>NUCLEOTIDE SEQUENCE [LARGE SCALE GENOMIC DNA]</scope>
    <source>
        <strain evidence="2 3">DSM 100214</strain>
    </source>
</reference>
<evidence type="ECO:0000313" key="2">
    <source>
        <dbReference type="EMBL" id="PXV67434.1"/>
    </source>
</evidence>
<name>A0A2V3PUQ7_9BACT</name>
<dbReference type="Proteomes" id="UP000247973">
    <property type="component" value="Unassembled WGS sequence"/>
</dbReference>
<proteinExistence type="predicted"/>
<organism evidence="2 3">
    <name type="scientific">Dysgonomonas alginatilytica</name>
    <dbReference type="NCBI Taxonomy" id="1605892"/>
    <lineage>
        <taxon>Bacteria</taxon>
        <taxon>Pseudomonadati</taxon>
        <taxon>Bacteroidota</taxon>
        <taxon>Bacteroidia</taxon>
        <taxon>Bacteroidales</taxon>
        <taxon>Dysgonomonadaceae</taxon>
        <taxon>Dysgonomonas</taxon>
    </lineage>
</organism>
<dbReference type="AlphaFoldDB" id="A0A2V3PUQ7"/>
<dbReference type="EMBL" id="QICL01000003">
    <property type="protein sequence ID" value="PXV67434.1"/>
    <property type="molecule type" value="Genomic_DNA"/>
</dbReference>
<dbReference type="RefSeq" id="WP_110309589.1">
    <property type="nucleotide sequence ID" value="NZ_QICL01000003.1"/>
</dbReference>
<feature type="chain" id="PRO_5015847130" evidence="1">
    <location>
        <begin position="24"/>
        <end position="272"/>
    </location>
</feature>
<evidence type="ECO:0000313" key="3">
    <source>
        <dbReference type="Proteomes" id="UP000247973"/>
    </source>
</evidence>
<comment type="caution">
    <text evidence="2">The sequence shown here is derived from an EMBL/GenBank/DDBJ whole genome shotgun (WGS) entry which is preliminary data.</text>
</comment>
<keyword evidence="3" id="KW-1185">Reference proteome</keyword>
<accession>A0A2V3PUQ7</accession>